<dbReference type="Pfam" id="PF00293">
    <property type="entry name" value="NUDIX"/>
    <property type="match status" value="1"/>
</dbReference>
<dbReference type="GO" id="GO:0016787">
    <property type="term" value="F:hydrolase activity"/>
    <property type="evidence" value="ECO:0007669"/>
    <property type="project" value="UniProtKB-KW"/>
</dbReference>
<dbReference type="RefSeq" id="WP_301756971.1">
    <property type="nucleotide sequence ID" value="NZ_JAUJSQ010000013.1"/>
</dbReference>
<dbReference type="PRINTS" id="PR00502">
    <property type="entry name" value="NUDIXFAMILY"/>
</dbReference>
<keyword evidence="2 3" id="KW-0378">Hydrolase</keyword>
<dbReference type="InterPro" id="IPR015797">
    <property type="entry name" value="NUDIX_hydrolase-like_dom_sf"/>
</dbReference>
<dbReference type="PROSITE" id="PS00893">
    <property type="entry name" value="NUDIX_BOX"/>
    <property type="match status" value="1"/>
</dbReference>
<keyword evidence="6" id="KW-1185">Reference proteome</keyword>
<gene>
    <name evidence="5" type="ORF">QZM52_27550</name>
</gene>
<dbReference type="CDD" id="cd04667">
    <property type="entry name" value="NUDIX_Hydrolase"/>
    <property type="match status" value="1"/>
</dbReference>
<evidence type="ECO:0000313" key="6">
    <source>
        <dbReference type="Proteomes" id="UP001171606"/>
    </source>
</evidence>
<dbReference type="PROSITE" id="PS51462">
    <property type="entry name" value="NUDIX"/>
    <property type="match status" value="1"/>
</dbReference>
<evidence type="ECO:0000256" key="3">
    <source>
        <dbReference type="RuleBase" id="RU003476"/>
    </source>
</evidence>
<comment type="cofactor">
    <cofactor evidence="1">
        <name>Mg(2+)</name>
        <dbReference type="ChEBI" id="CHEBI:18420"/>
    </cofactor>
</comment>
<accession>A0ABT8PIR1</accession>
<comment type="similarity">
    <text evidence="3">Belongs to the Nudix hydrolase family.</text>
</comment>
<comment type="caution">
    <text evidence="5">The sequence shown here is derived from an EMBL/GenBank/DDBJ whole genome shotgun (WGS) entry which is preliminary data.</text>
</comment>
<sequence>MRERATVLCRRGDRILLVARSHARWALPGGRPKPDESLSDAARRELAEETGLACRSLRYLFRAAGKHKLHHVFLADLDAHAIARPSREIAHCAWFDRQAIASIDCSAPTPAIVELALDMTLDAPPVLFMIHVDAAQAVPTE</sequence>
<dbReference type="Proteomes" id="UP001171606">
    <property type="component" value="Unassembled WGS sequence"/>
</dbReference>
<dbReference type="InterPro" id="IPR000086">
    <property type="entry name" value="NUDIX_hydrolase_dom"/>
</dbReference>
<proteinExistence type="inferred from homology"/>
<dbReference type="PANTHER" id="PTHR43046">
    <property type="entry name" value="GDP-MANNOSE MANNOSYL HYDROLASE"/>
    <property type="match status" value="1"/>
</dbReference>
<organism evidence="5 6">
    <name type="scientific">Burkholderia metallica</name>
    <dbReference type="NCBI Taxonomy" id="488729"/>
    <lineage>
        <taxon>Bacteria</taxon>
        <taxon>Pseudomonadati</taxon>
        <taxon>Pseudomonadota</taxon>
        <taxon>Betaproteobacteria</taxon>
        <taxon>Burkholderiales</taxon>
        <taxon>Burkholderiaceae</taxon>
        <taxon>Burkholderia</taxon>
        <taxon>Burkholderia cepacia complex</taxon>
    </lineage>
</organism>
<dbReference type="SUPFAM" id="SSF55811">
    <property type="entry name" value="Nudix"/>
    <property type="match status" value="1"/>
</dbReference>
<dbReference type="PANTHER" id="PTHR43046:SF14">
    <property type="entry name" value="MUTT_NUDIX FAMILY PROTEIN"/>
    <property type="match status" value="1"/>
</dbReference>
<dbReference type="Gene3D" id="3.90.79.10">
    <property type="entry name" value="Nucleoside Triphosphate Pyrophosphohydrolase"/>
    <property type="match status" value="1"/>
</dbReference>
<feature type="domain" description="Nudix hydrolase" evidence="4">
    <location>
        <begin position="1"/>
        <end position="118"/>
    </location>
</feature>
<name>A0ABT8PIR1_9BURK</name>
<dbReference type="InterPro" id="IPR020084">
    <property type="entry name" value="NUDIX_hydrolase_CS"/>
</dbReference>
<reference evidence="5" key="1">
    <citation type="submission" date="2023-07" db="EMBL/GenBank/DDBJ databases">
        <title>A collection of bacterial strains from the Burkholderia cepacia Research Laboratory and Repository.</title>
        <authorList>
            <person name="Lipuma J."/>
            <person name="Spilker T."/>
            <person name="Caverly L."/>
        </authorList>
    </citation>
    <scope>NUCLEOTIDE SEQUENCE</scope>
    <source>
        <strain evidence="5">AU42020</strain>
    </source>
</reference>
<evidence type="ECO:0000256" key="2">
    <source>
        <dbReference type="ARBA" id="ARBA00022801"/>
    </source>
</evidence>
<evidence type="ECO:0000259" key="4">
    <source>
        <dbReference type="PROSITE" id="PS51462"/>
    </source>
</evidence>
<evidence type="ECO:0000256" key="1">
    <source>
        <dbReference type="ARBA" id="ARBA00001946"/>
    </source>
</evidence>
<dbReference type="EC" id="3.6.-.-" evidence="5"/>
<dbReference type="EMBL" id="JAUJSQ010000013">
    <property type="protein sequence ID" value="MDN7935034.1"/>
    <property type="molecule type" value="Genomic_DNA"/>
</dbReference>
<protein>
    <submittedName>
        <fullName evidence="5">NUDIX hydrolase</fullName>
        <ecNumber evidence="5">3.6.-.-</ecNumber>
    </submittedName>
</protein>
<evidence type="ECO:0000313" key="5">
    <source>
        <dbReference type="EMBL" id="MDN7935034.1"/>
    </source>
</evidence>
<dbReference type="InterPro" id="IPR020476">
    <property type="entry name" value="Nudix_hydrolase"/>
</dbReference>